<dbReference type="RefSeq" id="WP_328823905.1">
    <property type="nucleotide sequence ID" value="NZ_JACGWT010000006.1"/>
</dbReference>
<dbReference type="EMBL" id="JACGWT010000006">
    <property type="protein sequence ID" value="MBA8795896.1"/>
    <property type="molecule type" value="Genomic_DNA"/>
</dbReference>
<dbReference type="Gene3D" id="3.40.640.10">
    <property type="entry name" value="Type I PLP-dependent aspartate aminotransferase-like (Major domain)"/>
    <property type="match status" value="1"/>
</dbReference>
<dbReference type="InterPro" id="IPR015422">
    <property type="entry name" value="PyrdxlP-dep_Trfase_small"/>
</dbReference>
<dbReference type="Pfam" id="PF00266">
    <property type="entry name" value="Aminotran_5"/>
    <property type="match status" value="1"/>
</dbReference>
<reference evidence="2 3" key="1">
    <citation type="submission" date="2020-07" db="EMBL/GenBank/DDBJ databases">
        <title>Sequencing the genomes of 1000 actinobacteria strains.</title>
        <authorList>
            <person name="Klenk H.-P."/>
        </authorList>
    </citation>
    <scope>NUCLEOTIDE SEQUENCE [LARGE SCALE GENOMIC DNA]</scope>
    <source>
        <strain evidence="2 3">DSM 100723</strain>
    </source>
</reference>
<proteinExistence type="predicted"/>
<protein>
    <submittedName>
        <fullName evidence="2">Cysteine desulfurase family protein (TIGR01976 family)</fullName>
    </submittedName>
</protein>
<evidence type="ECO:0000313" key="3">
    <source>
        <dbReference type="Proteomes" id="UP000523079"/>
    </source>
</evidence>
<dbReference type="AlphaFoldDB" id="A0A7W3IV96"/>
<accession>A0A7W3IV96</accession>
<dbReference type="InterPro" id="IPR000192">
    <property type="entry name" value="Aminotrans_V_dom"/>
</dbReference>
<evidence type="ECO:0000313" key="2">
    <source>
        <dbReference type="EMBL" id="MBA8795896.1"/>
    </source>
</evidence>
<dbReference type="InterPro" id="IPR015421">
    <property type="entry name" value="PyrdxlP-dep_Trfase_major"/>
</dbReference>
<dbReference type="InterPro" id="IPR015424">
    <property type="entry name" value="PyrdxlP-dep_Trfase"/>
</dbReference>
<dbReference type="InterPro" id="IPR011340">
    <property type="entry name" value="Cys_dSase-rel"/>
</dbReference>
<evidence type="ECO:0000259" key="1">
    <source>
        <dbReference type="Pfam" id="PF00266"/>
    </source>
</evidence>
<dbReference type="Proteomes" id="UP000523079">
    <property type="component" value="Unassembled WGS sequence"/>
</dbReference>
<dbReference type="SUPFAM" id="SSF53383">
    <property type="entry name" value="PLP-dependent transferases"/>
    <property type="match status" value="1"/>
</dbReference>
<organism evidence="2 3">
    <name type="scientific">Microlunatus kandeliicorticis</name>
    <dbReference type="NCBI Taxonomy" id="1759536"/>
    <lineage>
        <taxon>Bacteria</taxon>
        <taxon>Bacillati</taxon>
        <taxon>Actinomycetota</taxon>
        <taxon>Actinomycetes</taxon>
        <taxon>Propionibacteriales</taxon>
        <taxon>Propionibacteriaceae</taxon>
        <taxon>Microlunatus</taxon>
    </lineage>
</organism>
<keyword evidence="3" id="KW-1185">Reference proteome</keyword>
<dbReference type="NCBIfam" id="TIGR01976">
    <property type="entry name" value="am_tr_V_VC1184"/>
    <property type="match status" value="1"/>
</dbReference>
<comment type="caution">
    <text evidence="2">The sequence shown here is derived from an EMBL/GenBank/DDBJ whole genome shotgun (WGS) entry which is preliminary data.</text>
</comment>
<dbReference type="PANTHER" id="PTHR43586">
    <property type="entry name" value="CYSTEINE DESULFURASE"/>
    <property type="match status" value="1"/>
</dbReference>
<dbReference type="Gene3D" id="3.90.1150.10">
    <property type="entry name" value="Aspartate Aminotransferase, domain 1"/>
    <property type="match status" value="1"/>
</dbReference>
<gene>
    <name evidence="2" type="ORF">FHX74_003537</name>
</gene>
<feature type="domain" description="Aminotransferase class V" evidence="1">
    <location>
        <begin position="43"/>
        <end position="422"/>
    </location>
</feature>
<sequence>MSAPSTARPSEPAVASGGSAAPAFDVAAFRAGFPSLTSGIAHFDGPGGTQTPSAVGRAIAETLTGPLSNRGTRVASERNASAAVEAFRSAYADLLGAAPETVVFGRSATQLTYDFSRHLSGDAISRWQPGDEVVVSRLDHDANVRPWVQAASRRGATVRWIDLDPATGELDLDSLAAALSPRTRLVAVTAASNLIGTRPPIAAIAEQVHAVGALLHVDAVHFAAHGLVDREALGADLLVCSPYKFFGPHCAVLVGDPGLLDRIRPDKLVPSTDRIPERFEFGTMPYEILAGATAAVDLIAGLAGDPAPTDRRAALVAAHAAIGAHETRLRTRIEDGLAALADETGAGITLHARAADRTPTQLVTVAGRSMAEAADFLATRDVLAPAGTFYAVEPARVLDLPDPAPMRIGVAAYTDDADVDRLLDGLRDWLTGS</sequence>
<dbReference type="PANTHER" id="PTHR43586:SF21">
    <property type="entry name" value="PYRIDOXAL PHOSPHATE (PLP)-DEPENDENT ASPARTATE AMINOTRANSFERASE SUPERFAMILY"/>
    <property type="match status" value="1"/>
</dbReference>
<name>A0A7W3IV96_9ACTN</name>